<dbReference type="Pfam" id="PF04542">
    <property type="entry name" value="Sigma70_r2"/>
    <property type="match status" value="1"/>
</dbReference>
<keyword evidence="2" id="KW-0805">Transcription regulation</keyword>
<organism evidence="8 9">
    <name type="scientific">Rohdeia mirabilis</name>
    <dbReference type="NCBI Taxonomy" id="2528008"/>
    <lineage>
        <taxon>Bacteria</taxon>
        <taxon>Pseudomonadati</taxon>
        <taxon>Planctomycetota</taxon>
        <taxon>Planctomycetia</taxon>
        <taxon>Planctomycetia incertae sedis</taxon>
        <taxon>Rohdeia</taxon>
    </lineage>
</organism>
<dbReference type="SUPFAM" id="SSF88946">
    <property type="entry name" value="Sigma2 domain of RNA polymerase sigma factors"/>
    <property type="match status" value="1"/>
</dbReference>
<protein>
    <submittedName>
        <fullName evidence="8">ECF RNA polymerase sigma factor SigW</fullName>
    </submittedName>
</protein>
<dbReference type="GO" id="GO:0016987">
    <property type="term" value="F:sigma factor activity"/>
    <property type="evidence" value="ECO:0007669"/>
    <property type="project" value="UniProtKB-KW"/>
</dbReference>
<dbReference type="CDD" id="cd06171">
    <property type="entry name" value="Sigma70_r4"/>
    <property type="match status" value="1"/>
</dbReference>
<keyword evidence="9" id="KW-1185">Reference proteome</keyword>
<accession>A0A518D514</accession>
<reference evidence="8 9" key="1">
    <citation type="submission" date="2019-02" db="EMBL/GenBank/DDBJ databases">
        <title>Deep-cultivation of Planctomycetes and their phenomic and genomic characterization uncovers novel biology.</title>
        <authorList>
            <person name="Wiegand S."/>
            <person name="Jogler M."/>
            <person name="Boedeker C."/>
            <person name="Pinto D."/>
            <person name="Vollmers J."/>
            <person name="Rivas-Marin E."/>
            <person name="Kohn T."/>
            <person name="Peeters S.H."/>
            <person name="Heuer A."/>
            <person name="Rast P."/>
            <person name="Oberbeckmann S."/>
            <person name="Bunk B."/>
            <person name="Jeske O."/>
            <person name="Meyerdierks A."/>
            <person name="Storesund J.E."/>
            <person name="Kallscheuer N."/>
            <person name="Luecker S."/>
            <person name="Lage O.M."/>
            <person name="Pohl T."/>
            <person name="Merkel B.J."/>
            <person name="Hornburger P."/>
            <person name="Mueller R.-W."/>
            <person name="Bruemmer F."/>
            <person name="Labrenz M."/>
            <person name="Spormann A.M."/>
            <person name="Op den Camp H."/>
            <person name="Overmann J."/>
            <person name="Amann R."/>
            <person name="Jetten M.S.M."/>
            <person name="Mascher T."/>
            <person name="Medema M.H."/>
            <person name="Devos D.P."/>
            <person name="Kaster A.-K."/>
            <person name="Ovreas L."/>
            <person name="Rohde M."/>
            <person name="Galperin M.Y."/>
            <person name="Jogler C."/>
        </authorList>
    </citation>
    <scope>NUCLEOTIDE SEQUENCE [LARGE SCALE GENOMIC DNA]</scope>
    <source>
        <strain evidence="8 9">Pla163</strain>
    </source>
</reference>
<gene>
    <name evidence="8" type="primary">sigW_7</name>
    <name evidence="8" type="ORF">Pla163_37160</name>
</gene>
<dbReference type="Gene3D" id="1.10.10.10">
    <property type="entry name" value="Winged helix-like DNA-binding domain superfamily/Winged helix DNA-binding domain"/>
    <property type="match status" value="1"/>
</dbReference>
<evidence type="ECO:0000256" key="5">
    <source>
        <dbReference type="ARBA" id="ARBA00023163"/>
    </source>
</evidence>
<dbReference type="PANTHER" id="PTHR43133:SF8">
    <property type="entry name" value="RNA POLYMERASE SIGMA FACTOR HI_1459-RELATED"/>
    <property type="match status" value="1"/>
</dbReference>
<dbReference type="Gene3D" id="1.10.1740.10">
    <property type="match status" value="1"/>
</dbReference>
<comment type="similarity">
    <text evidence="1">Belongs to the sigma-70 factor family. ECF subfamily.</text>
</comment>
<evidence type="ECO:0000256" key="4">
    <source>
        <dbReference type="ARBA" id="ARBA00023125"/>
    </source>
</evidence>
<name>A0A518D514_9BACT</name>
<keyword evidence="4" id="KW-0238">DNA-binding</keyword>
<dbReference type="InterPro" id="IPR007627">
    <property type="entry name" value="RNA_pol_sigma70_r2"/>
</dbReference>
<dbReference type="InterPro" id="IPR013324">
    <property type="entry name" value="RNA_pol_sigma_r3/r4-like"/>
</dbReference>
<dbReference type="GO" id="GO:0003677">
    <property type="term" value="F:DNA binding"/>
    <property type="evidence" value="ECO:0007669"/>
    <property type="project" value="UniProtKB-KW"/>
</dbReference>
<proteinExistence type="inferred from homology"/>
<dbReference type="PANTHER" id="PTHR43133">
    <property type="entry name" value="RNA POLYMERASE ECF-TYPE SIGMA FACTO"/>
    <property type="match status" value="1"/>
</dbReference>
<dbReference type="AlphaFoldDB" id="A0A518D514"/>
<evidence type="ECO:0000256" key="2">
    <source>
        <dbReference type="ARBA" id="ARBA00023015"/>
    </source>
</evidence>
<keyword evidence="3" id="KW-0731">Sigma factor</keyword>
<dbReference type="GO" id="GO:0006352">
    <property type="term" value="P:DNA-templated transcription initiation"/>
    <property type="evidence" value="ECO:0007669"/>
    <property type="project" value="InterPro"/>
</dbReference>
<evidence type="ECO:0000313" key="9">
    <source>
        <dbReference type="Proteomes" id="UP000319342"/>
    </source>
</evidence>
<dbReference type="RefSeq" id="WP_419186119.1">
    <property type="nucleotide sequence ID" value="NZ_CP036290.1"/>
</dbReference>
<sequence length="725" mass="78530">MTQTPTISAERLLQHEAFVRAVARGLLGNDDRVHDVVQETWVRALRNPPRRTTMLRAWLGRVARNLALDTRRSSARSRQREVDVARSEAVESVARTHERLSAQREVVDAVLALDEPYASVVLLRYYDELSTEEIGQRLGRSAATVRSQLSRAHEQLRGRLDNEFEGGRSAWAGLLLAAPDSKATATTVSAPSTAALATVGVVIVGLGAVVLVKGLAAEPTRSTEVLHGLLVPNTPQPVHSAPLLAAGAATDTASERRSVEQDDAPVPTDVQLTAASLSDLLRYAVLTQRAIGDVLLTPDPATVASAGGLLALPNTGIARLLDGSVSENLLTMRGGGAYFSFTTEQHSYDASPDLSFRGGAFRSGFAGHDFGILLELGDVGLESLVPGERGAPNWLAPDAVERWKLIWADYTLEDAAHGSDFRAIERTLPQSFKPKKVGTSYLLRSFKPHEADHVVAFRVEALDNHGCTLTWRTLDARATPGEWRGSYTPSRHPALDEVVPAWLTAMDLAGLEGFIASLRAIARERLFEVPAALREHYLAALGPDDTSFAPSTGFARILQRGEWDALVPETDFGAYYSFVRCSNSWDDVPELGLEQDLLWSGLSGRSIGLIVDLGIVPFAELGAVMGGAEPAHITEAAREALAFLHLVQLAPRDPETGRYVSPEDQERIQAFELDLGTSALVGHTYAMRSAVSGSHDHLVVFTLIGEDESGYSLAWRIVQTWPAPR</sequence>
<dbReference type="InterPro" id="IPR039425">
    <property type="entry name" value="RNA_pol_sigma-70-like"/>
</dbReference>
<evidence type="ECO:0000256" key="3">
    <source>
        <dbReference type="ARBA" id="ARBA00023082"/>
    </source>
</evidence>
<evidence type="ECO:0000259" key="7">
    <source>
        <dbReference type="Pfam" id="PF08281"/>
    </source>
</evidence>
<keyword evidence="5" id="KW-0804">Transcription</keyword>
<feature type="domain" description="RNA polymerase sigma factor 70 region 4 type 2" evidence="7">
    <location>
        <begin position="104"/>
        <end position="154"/>
    </location>
</feature>
<evidence type="ECO:0000313" key="8">
    <source>
        <dbReference type="EMBL" id="QDU86565.1"/>
    </source>
</evidence>
<dbReference type="Pfam" id="PF08281">
    <property type="entry name" value="Sigma70_r4_2"/>
    <property type="match status" value="1"/>
</dbReference>
<dbReference type="EMBL" id="CP036290">
    <property type="protein sequence ID" value="QDU86565.1"/>
    <property type="molecule type" value="Genomic_DNA"/>
</dbReference>
<feature type="domain" description="RNA polymerase sigma-70 region 2" evidence="6">
    <location>
        <begin position="14"/>
        <end position="76"/>
    </location>
</feature>
<dbReference type="InterPro" id="IPR013249">
    <property type="entry name" value="RNA_pol_sigma70_r4_t2"/>
</dbReference>
<dbReference type="Proteomes" id="UP000319342">
    <property type="component" value="Chromosome"/>
</dbReference>
<evidence type="ECO:0000259" key="6">
    <source>
        <dbReference type="Pfam" id="PF04542"/>
    </source>
</evidence>
<dbReference type="InterPro" id="IPR013325">
    <property type="entry name" value="RNA_pol_sigma_r2"/>
</dbReference>
<dbReference type="InterPro" id="IPR014284">
    <property type="entry name" value="RNA_pol_sigma-70_dom"/>
</dbReference>
<dbReference type="SUPFAM" id="SSF88659">
    <property type="entry name" value="Sigma3 and sigma4 domains of RNA polymerase sigma factors"/>
    <property type="match status" value="1"/>
</dbReference>
<evidence type="ECO:0000256" key="1">
    <source>
        <dbReference type="ARBA" id="ARBA00010641"/>
    </source>
</evidence>
<dbReference type="InterPro" id="IPR036388">
    <property type="entry name" value="WH-like_DNA-bd_sf"/>
</dbReference>
<dbReference type="NCBIfam" id="TIGR02937">
    <property type="entry name" value="sigma70-ECF"/>
    <property type="match status" value="1"/>
</dbReference>